<evidence type="ECO:0000313" key="1">
    <source>
        <dbReference type="EMBL" id="HEB13731.1"/>
    </source>
</evidence>
<organism evidence="1">
    <name type="scientific">candidate division CPR3 bacterium</name>
    <dbReference type="NCBI Taxonomy" id="2268181"/>
    <lineage>
        <taxon>Bacteria</taxon>
        <taxon>Bacteria division CPR3</taxon>
    </lineage>
</organism>
<accession>A0A7C1P5T5</accession>
<dbReference type="EMBL" id="DRHL01000116">
    <property type="protein sequence ID" value="HEB13731.1"/>
    <property type="molecule type" value="Genomic_DNA"/>
</dbReference>
<sequence>LIHIPNPWGHDNKELLALYKGATDGGECPLVVDTSMPSCGDSRFGCWMCTMVSKDKSMSAMIQNDEDKEWLLPLLEFRNGFDVKNDRHIRDFRRMTGQVQIYKGRPIPGPYVQEARERMLRELLEIQERVKDKAPSELGEFKVITLDEIQEIRRIWVLEKRELEDSVPQIYKEATGNDYPLESIDDNLVFGKREMKLLKEICEGDALQYELTRDLLDIERSYRNMSRRAGLFDALEKAFKKSFYADEEDAVERAKRKSEAITAVKEKYQ</sequence>
<dbReference type="InterPro" id="IPR017598">
    <property type="entry name" value="SulphurTrfase_DndC"/>
</dbReference>
<dbReference type="Proteomes" id="UP000885695">
    <property type="component" value="Unassembled WGS sequence"/>
</dbReference>
<dbReference type="NCBIfam" id="TIGR03183">
    <property type="entry name" value="DNA_S_dndC"/>
    <property type="match status" value="1"/>
</dbReference>
<proteinExistence type="predicted"/>
<reference evidence="1" key="1">
    <citation type="journal article" date="2020" name="mSystems">
        <title>Genome- and Community-Level Interaction Insights into Carbon Utilization and Element Cycling Functions of Hydrothermarchaeota in Hydrothermal Sediment.</title>
        <authorList>
            <person name="Zhou Z."/>
            <person name="Liu Y."/>
            <person name="Xu W."/>
            <person name="Pan J."/>
            <person name="Luo Z.H."/>
            <person name="Li M."/>
        </authorList>
    </citation>
    <scope>NUCLEOTIDE SEQUENCE [LARGE SCALE GENOMIC DNA]</scope>
    <source>
        <strain evidence="1">HyVt-369</strain>
    </source>
</reference>
<protein>
    <submittedName>
        <fullName evidence="1">DNA phosphorothioation system sulfurtransferase DndC</fullName>
    </submittedName>
</protein>
<comment type="caution">
    <text evidence="1">The sequence shown here is derived from an EMBL/GenBank/DDBJ whole genome shotgun (WGS) entry which is preliminary data.</text>
</comment>
<gene>
    <name evidence="1" type="primary">dndC</name>
    <name evidence="1" type="ORF">ENI13_01990</name>
</gene>
<feature type="non-terminal residue" evidence="1">
    <location>
        <position position="1"/>
    </location>
</feature>
<dbReference type="AlphaFoldDB" id="A0A7C1P5T5"/>
<name>A0A7C1P5T5_UNCC3</name>